<dbReference type="InterPro" id="IPR042070">
    <property type="entry name" value="PucR_C-HTH_sf"/>
</dbReference>
<sequence>MEPGDVVARSTTILPPPNPQPRPVTLRELLGALGPHALRLVAGQRLDEPIGEPLIYGPGEPLPDVGDSIVFVTGARAGQPEALRRIAAAGGHTVVLKAWKQEIGDDHGLTLLCTPDEMAWRHLDALITTARLPGSAVNEPSGDLFSLANAIAASLGGPVTIEETTGRIMAYSNLPGQDIDPIRRLAILGRQTPERPTNAVEYQAVLTAPGPVFFESSHPDYADRLAVAVRAGHQVLGVIWVLCGRPQLVEDADRVLIDAARTTAMHLLRRRGSHDPDRTRRGEALRGLLADTLDAPAAAAALALPEATPVVVGVVRPVTQPGLHAARVADLVALHGEYWHSGAASVLDGDDLLLLLPGPASTPRLRKLGTDLATAARRSAGIALRVGFGPEVSGLDQARRSRQLAERVLLAGRPVAVLDDVRSELVLTALPDDDEALRLAPVRSVLEHDATQGTDYAATLLTYLGTFGNITATAQALNVHENTARYRVRRLTERFGIELGAGDETLVTWLQLRNACRRLQADTRRSVSDDSGRADPGA</sequence>
<keyword evidence="6" id="KW-1185">Reference proteome</keyword>
<evidence type="ECO:0000259" key="4">
    <source>
        <dbReference type="Pfam" id="PF17853"/>
    </source>
</evidence>
<dbReference type="InterPro" id="IPR041522">
    <property type="entry name" value="CdaR_GGDEF"/>
</dbReference>
<accession>A0A010ZW25</accession>
<evidence type="ECO:0000259" key="3">
    <source>
        <dbReference type="Pfam" id="PF13556"/>
    </source>
</evidence>
<feature type="domain" description="PucR C-terminal helix-turn-helix" evidence="3">
    <location>
        <begin position="457"/>
        <end position="513"/>
    </location>
</feature>
<dbReference type="PATRIC" id="fig|927661.3.peg.4045"/>
<evidence type="ECO:0000313" key="6">
    <source>
        <dbReference type="Proteomes" id="UP000021053"/>
    </source>
</evidence>
<dbReference type="AlphaFoldDB" id="A0A010ZW25"/>
<name>A0A010ZW25_9ACTN</name>
<reference evidence="5 6" key="1">
    <citation type="submission" date="2013-07" db="EMBL/GenBank/DDBJ databases">
        <authorList>
            <consortium name="DOE Joint Genome Institute"/>
            <person name="Eisen J."/>
            <person name="Huntemann M."/>
            <person name="Han J."/>
            <person name="Chen A."/>
            <person name="Kyrpides N."/>
            <person name="Mavromatis K."/>
            <person name="Markowitz V."/>
            <person name="Palaniappan K."/>
            <person name="Ivanova N."/>
            <person name="Schaumberg A."/>
            <person name="Pati A."/>
            <person name="Liolios K."/>
            <person name="Nordberg H.P."/>
            <person name="Cantor M.N."/>
            <person name="Hua S.X."/>
            <person name="Woyke T."/>
        </authorList>
    </citation>
    <scope>NUCLEOTIDE SEQUENCE [LARGE SCALE GENOMIC DNA]</scope>
    <source>
        <strain evidence="5 6">DSM 44712</strain>
    </source>
</reference>
<dbReference type="Pfam" id="PF17853">
    <property type="entry name" value="GGDEF_2"/>
    <property type="match status" value="1"/>
</dbReference>
<dbReference type="OrthoDB" id="3190266at2"/>
<dbReference type="Gene3D" id="1.10.10.2840">
    <property type="entry name" value="PucR C-terminal helix-turn-helix domain"/>
    <property type="match status" value="1"/>
</dbReference>
<dbReference type="InterPro" id="IPR025736">
    <property type="entry name" value="PucR_C-HTH_dom"/>
</dbReference>
<proteinExistence type="inferred from homology"/>
<dbReference type="Pfam" id="PF13556">
    <property type="entry name" value="HTH_30"/>
    <property type="match status" value="1"/>
</dbReference>
<evidence type="ECO:0000256" key="2">
    <source>
        <dbReference type="SAM" id="MobiDB-lite"/>
    </source>
</evidence>
<organism evidence="5 6">
    <name type="scientific">Cryptosporangium arvum DSM 44712</name>
    <dbReference type="NCBI Taxonomy" id="927661"/>
    <lineage>
        <taxon>Bacteria</taxon>
        <taxon>Bacillati</taxon>
        <taxon>Actinomycetota</taxon>
        <taxon>Actinomycetes</taxon>
        <taxon>Cryptosporangiales</taxon>
        <taxon>Cryptosporangiaceae</taxon>
        <taxon>Cryptosporangium</taxon>
    </lineage>
</organism>
<feature type="domain" description="CdaR GGDEF-like" evidence="4">
    <location>
        <begin position="291"/>
        <end position="409"/>
    </location>
</feature>
<evidence type="ECO:0000256" key="1">
    <source>
        <dbReference type="ARBA" id="ARBA00006754"/>
    </source>
</evidence>
<feature type="region of interest" description="Disordered" evidence="2">
    <location>
        <begin position="1"/>
        <end position="21"/>
    </location>
</feature>
<dbReference type="PANTHER" id="PTHR33744">
    <property type="entry name" value="CARBOHYDRATE DIACID REGULATOR"/>
    <property type="match status" value="1"/>
</dbReference>
<dbReference type="InterPro" id="IPR051448">
    <property type="entry name" value="CdaR-like_regulators"/>
</dbReference>
<comment type="caution">
    <text evidence="5">The sequence shown here is derived from an EMBL/GenBank/DDBJ whole genome shotgun (WGS) entry which is preliminary data.</text>
</comment>
<gene>
    <name evidence="5" type="ORF">CryarDRAFT_4071</name>
</gene>
<evidence type="ECO:0000313" key="5">
    <source>
        <dbReference type="EMBL" id="EXG82869.1"/>
    </source>
</evidence>
<protein>
    <submittedName>
        <fullName evidence="5">Regulator of polyketide synthase expression</fullName>
    </submittedName>
</protein>
<dbReference type="EMBL" id="JFBT01000001">
    <property type="protein sequence ID" value="EXG82869.1"/>
    <property type="molecule type" value="Genomic_DNA"/>
</dbReference>
<dbReference type="Proteomes" id="UP000021053">
    <property type="component" value="Unassembled WGS sequence"/>
</dbReference>
<dbReference type="HOGENOM" id="CLU_017436_7_0_11"/>
<comment type="similarity">
    <text evidence="1">Belongs to the CdaR family.</text>
</comment>
<dbReference type="PANTHER" id="PTHR33744:SF17">
    <property type="entry name" value="CONSERVED PROTEIN"/>
    <property type="match status" value="1"/>
</dbReference>
<dbReference type="RefSeq" id="WP_035852889.1">
    <property type="nucleotide sequence ID" value="NZ_KK073874.1"/>
</dbReference>